<dbReference type="EMBL" id="EF083522">
    <property type="protein sequence ID" value="ABK22866.1"/>
    <property type="molecule type" value="mRNA"/>
</dbReference>
<dbReference type="PANTHER" id="PTHR34060:SF1">
    <property type="entry name" value="POLYKETIDE CYCLASE _ DEHYDRASE AND LIPID TRANSPORT PROTEIN"/>
    <property type="match status" value="1"/>
</dbReference>
<name>A9NQF5_PICSI</name>
<dbReference type="Gene3D" id="3.30.530.20">
    <property type="match status" value="1"/>
</dbReference>
<organism evidence="2">
    <name type="scientific">Picea sitchensis</name>
    <name type="common">Sitka spruce</name>
    <name type="synonym">Pinus sitchensis</name>
    <dbReference type="NCBI Taxonomy" id="3332"/>
    <lineage>
        <taxon>Eukaryota</taxon>
        <taxon>Viridiplantae</taxon>
        <taxon>Streptophyta</taxon>
        <taxon>Embryophyta</taxon>
        <taxon>Tracheophyta</taxon>
        <taxon>Spermatophyta</taxon>
        <taxon>Pinopsida</taxon>
        <taxon>Pinidae</taxon>
        <taxon>Conifers I</taxon>
        <taxon>Pinales</taxon>
        <taxon>Pinaceae</taxon>
        <taxon>Picea</taxon>
    </lineage>
</organism>
<dbReference type="InterPro" id="IPR023393">
    <property type="entry name" value="START-like_dom_sf"/>
</dbReference>
<dbReference type="InterPro" id="IPR005031">
    <property type="entry name" value="COQ10_START"/>
</dbReference>
<sequence>MECSTYTLKVQSPLQFSPSKSPHLTTPISHANLIRFQAFQVPNGLHFLPIKFTHGRKPIALCRAVENVTVGADDTSEENKEEIDNVEEIVDLKIEVEAPLDAVWNVLTDYERLADFIPGLAVSQLLERRENGARLLQFEGGTGNQSISIKKDFRTLLSYTLDVQPKRWLPVALVEGRLSREIHINLTCVRSQVMSIAFDALPVF</sequence>
<proteinExistence type="evidence at transcript level"/>
<dbReference type="PANTHER" id="PTHR34060">
    <property type="entry name" value="POLYKETIDE CYCLASE / DEHYDRASE AND LIPID TRANSPORT PROTEIN"/>
    <property type="match status" value="1"/>
</dbReference>
<dbReference type="AlphaFoldDB" id="A9NQF5"/>
<feature type="domain" description="Coenzyme Q-binding protein COQ10 START" evidence="1">
    <location>
        <begin position="96"/>
        <end position="155"/>
    </location>
</feature>
<reference evidence="2" key="1">
    <citation type="journal article" date="2008" name="BMC Genomics">
        <title>A conifer genomics resource of 200,000 spruce (Picea spp.) ESTs and 6,464 high-quality, sequence-finished full-length cDNAs for Sitka spruce (Picea sitchensis).</title>
        <authorList>
            <person name="Ralph S.G."/>
            <person name="Chun H.J."/>
            <person name="Kolosova N."/>
            <person name="Cooper D."/>
            <person name="Oddy C."/>
            <person name="Ritland C.E."/>
            <person name="Kirkpatrick R."/>
            <person name="Moore R."/>
            <person name="Barber S."/>
            <person name="Holt R.A."/>
            <person name="Jones S.J."/>
            <person name="Marra M.A."/>
            <person name="Douglas C.J."/>
            <person name="Ritland K."/>
            <person name="Bohlmann J."/>
        </authorList>
    </citation>
    <scope>NUCLEOTIDE SEQUENCE</scope>
    <source>
        <tissue evidence="2">Green portion of the leader tissue</tissue>
    </source>
</reference>
<evidence type="ECO:0000259" key="1">
    <source>
        <dbReference type="Pfam" id="PF03364"/>
    </source>
</evidence>
<dbReference type="SUPFAM" id="SSF55961">
    <property type="entry name" value="Bet v1-like"/>
    <property type="match status" value="1"/>
</dbReference>
<protein>
    <recommendedName>
        <fullName evidence="1">Coenzyme Q-binding protein COQ10 START domain-containing protein</fullName>
    </recommendedName>
</protein>
<dbReference type="Pfam" id="PF03364">
    <property type="entry name" value="Polyketide_cyc"/>
    <property type="match status" value="1"/>
</dbReference>
<evidence type="ECO:0000313" key="2">
    <source>
        <dbReference type="EMBL" id="ABK22866.1"/>
    </source>
</evidence>
<accession>A9NQF5</accession>